<dbReference type="Proteomes" id="UP000054350">
    <property type="component" value="Unassembled WGS sequence"/>
</dbReference>
<accession>A0A0L0T2E0</accession>
<protein>
    <submittedName>
        <fullName evidence="1">Uncharacterized protein</fullName>
    </submittedName>
</protein>
<dbReference type="EMBL" id="GG745358">
    <property type="protein sequence ID" value="KNE68911.1"/>
    <property type="molecule type" value="Genomic_DNA"/>
</dbReference>
<evidence type="ECO:0000313" key="2">
    <source>
        <dbReference type="Proteomes" id="UP000054350"/>
    </source>
</evidence>
<keyword evidence="2" id="KW-1185">Reference proteome</keyword>
<reference evidence="2" key="2">
    <citation type="submission" date="2009-11" db="EMBL/GenBank/DDBJ databases">
        <title>The Genome Sequence of Allomyces macrogynus strain ATCC 38327.</title>
        <authorList>
            <consortium name="The Broad Institute Genome Sequencing Platform"/>
            <person name="Russ C."/>
            <person name="Cuomo C."/>
            <person name="Shea T."/>
            <person name="Young S.K."/>
            <person name="Zeng Q."/>
            <person name="Koehrsen M."/>
            <person name="Haas B."/>
            <person name="Borodovsky M."/>
            <person name="Guigo R."/>
            <person name="Alvarado L."/>
            <person name="Berlin A."/>
            <person name="Borenstein D."/>
            <person name="Chen Z."/>
            <person name="Engels R."/>
            <person name="Freedman E."/>
            <person name="Gellesch M."/>
            <person name="Goldberg J."/>
            <person name="Griggs A."/>
            <person name="Gujja S."/>
            <person name="Heiman D."/>
            <person name="Hepburn T."/>
            <person name="Howarth C."/>
            <person name="Jen D."/>
            <person name="Larson L."/>
            <person name="Lewis B."/>
            <person name="Mehta T."/>
            <person name="Park D."/>
            <person name="Pearson M."/>
            <person name="Roberts A."/>
            <person name="Saif S."/>
            <person name="Shenoy N."/>
            <person name="Sisk P."/>
            <person name="Stolte C."/>
            <person name="Sykes S."/>
            <person name="Walk T."/>
            <person name="White J."/>
            <person name="Yandava C."/>
            <person name="Burger G."/>
            <person name="Gray M.W."/>
            <person name="Holland P.W.H."/>
            <person name="King N."/>
            <person name="Lang F.B.F."/>
            <person name="Roger A.J."/>
            <person name="Ruiz-Trillo I."/>
            <person name="Lander E."/>
            <person name="Nusbaum C."/>
        </authorList>
    </citation>
    <scope>NUCLEOTIDE SEQUENCE [LARGE SCALE GENOMIC DNA]</scope>
    <source>
        <strain evidence="2">ATCC 38327</strain>
    </source>
</reference>
<proteinExistence type="predicted"/>
<gene>
    <name evidence="1" type="ORF">AMAG_19873</name>
</gene>
<sequence>MVPLLPTRPYAREKALCDCQLCTIQQIVDLSLPALSFTFTRVTICNHKCKNKEYLSVLLSMCNTHPNRIMIERIKEALDSLVPAHEHSHPGVNADTLQHALNWVDQEEHGASAIPPVPDNDVEMDNLHVDQHTPFILVAQVALPAQVVAPLVAHDQLLPDPMLNTDTLAQVERWKWIGEGVVAGWW</sequence>
<dbReference type="VEuPathDB" id="FungiDB:AMAG_19873"/>
<organism evidence="1 2">
    <name type="scientific">Allomyces macrogynus (strain ATCC 38327)</name>
    <name type="common">Allomyces javanicus var. macrogynus</name>
    <dbReference type="NCBI Taxonomy" id="578462"/>
    <lineage>
        <taxon>Eukaryota</taxon>
        <taxon>Fungi</taxon>
        <taxon>Fungi incertae sedis</taxon>
        <taxon>Blastocladiomycota</taxon>
        <taxon>Blastocladiomycetes</taxon>
        <taxon>Blastocladiales</taxon>
        <taxon>Blastocladiaceae</taxon>
        <taxon>Allomyces</taxon>
    </lineage>
</organism>
<dbReference type="AlphaFoldDB" id="A0A0L0T2E0"/>
<evidence type="ECO:0000313" key="1">
    <source>
        <dbReference type="EMBL" id="KNE68911.1"/>
    </source>
</evidence>
<reference evidence="1 2" key="1">
    <citation type="submission" date="2009-11" db="EMBL/GenBank/DDBJ databases">
        <title>Annotation of Allomyces macrogynus ATCC 38327.</title>
        <authorList>
            <consortium name="The Broad Institute Genome Sequencing Platform"/>
            <person name="Russ C."/>
            <person name="Cuomo C."/>
            <person name="Burger G."/>
            <person name="Gray M.W."/>
            <person name="Holland P.W.H."/>
            <person name="King N."/>
            <person name="Lang F.B.F."/>
            <person name="Roger A.J."/>
            <person name="Ruiz-Trillo I."/>
            <person name="Young S.K."/>
            <person name="Zeng Q."/>
            <person name="Gargeya S."/>
            <person name="Fitzgerald M."/>
            <person name="Haas B."/>
            <person name="Abouelleil A."/>
            <person name="Alvarado L."/>
            <person name="Arachchi H.M."/>
            <person name="Berlin A."/>
            <person name="Chapman S.B."/>
            <person name="Gearin G."/>
            <person name="Goldberg J."/>
            <person name="Griggs A."/>
            <person name="Gujja S."/>
            <person name="Hansen M."/>
            <person name="Heiman D."/>
            <person name="Howarth C."/>
            <person name="Larimer J."/>
            <person name="Lui A."/>
            <person name="MacDonald P.J.P."/>
            <person name="McCowen C."/>
            <person name="Montmayeur A."/>
            <person name="Murphy C."/>
            <person name="Neiman D."/>
            <person name="Pearson M."/>
            <person name="Priest M."/>
            <person name="Roberts A."/>
            <person name="Saif S."/>
            <person name="Shea T."/>
            <person name="Sisk P."/>
            <person name="Stolte C."/>
            <person name="Sykes S."/>
            <person name="Wortman J."/>
            <person name="Nusbaum C."/>
            <person name="Birren B."/>
        </authorList>
    </citation>
    <scope>NUCLEOTIDE SEQUENCE [LARGE SCALE GENOMIC DNA]</scope>
    <source>
        <strain evidence="1 2">ATCC 38327</strain>
    </source>
</reference>
<name>A0A0L0T2E0_ALLM3</name>